<dbReference type="AlphaFoldDB" id="A0A0G0JTU4"/>
<keyword evidence="1" id="KW-0812">Transmembrane</keyword>
<dbReference type="STRING" id="1619036.US58_C0021G0006"/>
<sequence length="125" mass="13027">MLKKIVYFFLFVSLLIVPLSLVLAAGGNYGADEAMQATGGALKSTVAGVSSPIELIGKVIAIGLSFLGIIFFGLIFYAGFTWMIAMGNSEKISKAKDILEAAAVGLVLVLAAYGIAKFIFTSLGV</sequence>
<feature type="transmembrane region" description="Helical" evidence="1">
    <location>
        <begin position="98"/>
        <end position="120"/>
    </location>
</feature>
<evidence type="ECO:0000256" key="1">
    <source>
        <dbReference type="SAM" id="Phobius"/>
    </source>
</evidence>
<keyword evidence="1" id="KW-1133">Transmembrane helix</keyword>
<protein>
    <submittedName>
        <fullName evidence="2">Uncharacterized protein</fullName>
    </submittedName>
</protein>
<gene>
    <name evidence="2" type="ORF">US58_C0021G0006</name>
</gene>
<comment type="caution">
    <text evidence="2">The sequence shown here is derived from an EMBL/GenBank/DDBJ whole genome shotgun (WGS) entry which is preliminary data.</text>
</comment>
<evidence type="ECO:0000313" key="3">
    <source>
        <dbReference type="Proteomes" id="UP000034333"/>
    </source>
</evidence>
<dbReference type="Proteomes" id="UP000034333">
    <property type="component" value="Unassembled WGS sequence"/>
</dbReference>
<organism evidence="2 3">
    <name type="scientific">Candidatus Magasanikbacteria bacterium GW2011_GWA2_37_8</name>
    <dbReference type="NCBI Taxonomy" id="1619036"/>
    <lineage>
        <taxon>Bacteria</taxon>
        <taxon>Candidatus Magasanikiibacteriota</taxon>
    </lineage>
</organism>
<accession>A0A0G0JTU4</accession>
<proteinExistence type="predicted"/>
<evidence type="ECO:0000313" key="2">
    <source>
        <dbReference type="EMBL" id="KKQ40374.1"/>
    </source>
</evidence>
<dbReference type="EMBL" id="LBTN01000021">
    <property type="protein sequence ID" value="KKQ40374.1"/>
    <property type="molecule type" value="Genomic_DNA"/>
</dbReference>
<keyword evidence="1" id="KW-0472">Membrane</keyword>
<feature type="transmembrane region" description="Helical" evidence="1">
    <location>
        <begin position="59"/>
        <end position="86"/>
    </location>
</feature>
<reference evidence="2 3" key="1">
    <citation type="journal article" date="2015" name="Nature">
        <title>rRNA introns, odd ribosomes, and small enigmatic genomes across a large radiation of phyla.</title>
        <authorList>
            <person name="Brown C.T."/>
            <person name="Hug L.A."/>
            <person name="Thomas B.C."/>
            <person name="Sharon I."/>
            <person name="Castelle C.J."/>
            <person name="Singh A."/>
            <person name="Wilkins M.J."/>
            <person name="Williams K.H."/>
            <person name="Banfield J.F."/>
        </authorList>
    </citation>
    <scope>NUCLEOTIDE SEQUENCE [LARGE SCALE GENOMIC DNA]</scope>
</reference>
<name>A0A0G0JTU4_9BACT</name>